<sequence>KGLTSLHQVVPHLAQSLSAEVAHYLLKEMHKLRSSRNNPRDIWEKWTNEQNKPIRIKIHSLQNA</sequence>
<gene>
    <name evidence="1" type="primary">ORF77912</name>
</gene>
<dbReference type="EMBL" id="HACG01024468">
    <property type="protein sequence ID" value="CEK71333.1"/>
    <property type="molecule type" value="Transcribed_RNA"/>
</dbReference>
<name>A0A0B6ZRY4_9EUPU</name>
<protein>
    <submittedName>
        <fullName evidence="1">Uncharacterized protein</fullName>
    </submittedName>
</protein>
<reference evidence="1" key="1">
    <citation type="submission" date="2014-12" db="EMBL/GenBank/DDBJ databases">
        <title>Insight into the proteome of Arion vulgaris.</title>
        <authorList>
            <person name="Aradska J."/>
            <person name="Bulat T."/>
            <person name="Smidak R."/>
            <person name="Sarate P."/>
            <person name="Gangsoo J."/>
            <person name="Sialana F."/>
            <person name="Bilban M."/>
            <person name="Lubec G."/>
        </authorList>
    </citation>
    <scope>NUCLEOTIDE SEQUENCE</scope>
    <source>
        <tissue evidence="1">Skin</tissue>
    </source>
</reference>
<dbReference type="AlphaFoldDB" id="A0A0B6ZRY4"/>
<organism evidence="1">
    <name type="scientific">Arion vulgaris</name>
    <dbReference type="NCBI Taxonomy" id="1028688"/>
    <lineage>
        <taxon>Eukaryota</taxon>
        <taxon>Metazoa</taxon>
        <taxon>Spiralia</taxon>
        <taxon>Lophotrochozoa</taxon>
        <taxon>Mollusca</taxon>
        <taxon>Gastropoda</taxon>
        <taxon>Heterobranchia</taxon>
        <taxon>Euthyneura</taxon>
        <taxon>Panpulmonata</taxon>
        <taxon>Eupulmonata</taxon>
        <taxon>Stylommatophora</taxon>
        <taxon>Helicina</taxon>
        <taxon>Arionoidea</taxon>
        <taxon>Arionidae</taxon>
        <taxon>Arion</taxon>
    </lineage>
</organism>
<proteinExistence type="predicted"/>
<accession>A0A0B6ZRY4</accession>
<evidence type="ECO:0000313" key="1">
    <source>
        <dbReference type="EMBL" id="CEK71333.1"/>
    </source>
</evidence>
<feature type="non-terminal residue" evidence="1">
    <location>
        <position position="1"/>
    </location>
</feature>